<evidence type="ECO:0000259" key="1">
    <source>
        <dbReference type="Pfam" id="PF18922"/>
    </source>
</evidence>
<evidence type="ECO:0000313" key="4">
    <source>
        <dbReference type="Proteomes" id="UP000663829"/>
    </source>
</evidence>
<evidence type="ECO:0000313" key="3">
    <source>
        <dbReference type="EMBL" id="CAF4324328.1"/>
    </source>
</evidence>
<organism evidence="2 4">
    <name type="scientific">Didymodactylos carnosus</name>
    <dbReference type="NCBI Taxonomy" id="1234261"/>
    <lineage>
        <taxon>Eukaryota</taxon>
        <taxon>Metazoa</taxon>
        <taxon>Spiralia</taxon>
        <taxon>Gnathifera</taxon>
        <taxon>Rotifera</taxon>
        <taxon>Eurotatoria</taxon>
        <taxon>Bdelloidea</taxon>
        <taxon>Philodinida</taxon>
        <taxon>Philodinidae</taxon>
        <taxon>Didymodactylos</taxon>
    </lineage>
</organism>
<dbReference type="EMBL" id="CAJNOQ010019472">
    <property type="protein sequence ID" value="CAF1450865.1"/>
    <property type="molecule type" value="Genomic_DNA"/>
</dbReference>
<feature type="domain" description="DUF5672" evidence="1">
    <location>
        <begin position="124"/>
        <end position="249"/>
    </location>
</feature>
<keyword evidence="4" id="KW-1185">Reference proteome</keyword>
<dbReference type="Proteomes" id="UP000663829">
    <property type="component" value="Unassembled WGS sequence"/>
</dbReference>
<accession>A0A815PKR6</accession>
<evidence type="ECO:0000313" key="2">
    <source>
        <dbReference type="EMBL" id="CAF1450865.1"/>
    </source>
</evidence>
<dbReference type="OrthoDB" id="10025998at2759"/>
<dbReference type="EMBL" id="CAJOBC010084927">
    <property type="protein sequence ID" value="CAF4324328.1"/>
    <property type="molecule type" value="Genomic_DNA"/>
</dbReference>
<dbReference type="Proteomes" id="UP000681722">
    <property type="component" value="Unassembled WGS sequence"/>
</dbReference>
<proteinExistence type="predicted"/>
<protein>
    <recommendedName>
        <fullName evidence="1">DUF5672 domain-containing protein</fullName>
    </recommendedName>
</protein>
<gene>
    <name evidence="2" type="ORF">GPM918_LOCUS34734</name>
    <name evidence="3" type="ORF">SRO942_LOCUS35443</name>
</gene>
<comment type="caution">
    <text evidence="2">The sequence shown here is derived from an EMBL/GenBank/DDBJ whole genome shotgun (WGS) entry which is preliminary data.</text>
</comment>
<sequence length="279" mass="32016">MMLYLRASILTIAFCILLLFVLYANHLTSPPVTVQVQSTTTITPTKPPSFYSAVTFDFRSDDMLIYTILNVRHHLPSDWPIQVFHGSENAEFLRNSSLSEYIKSGQIILNETAAYGKQYSGSAWTNWMLTNISFWQKVIGEKVLFFQMDTLFCSNTPHKITDYLRWDFIGAPWHKKFNLPVSVGNGGFSLRNKTLSMKLLKLKPYDGSVPEDVWYSMHFHLVNGTVAPLEVARTFSVESIYYDRPVGMHKPFMTFEENKRFCATCPESGLVHPHCGRKF</sequence>
<reference evidence="2" key="1">
    <citation type="submission" date="2021-02" db="EMBL/GenBank/DDBJ databases">
        <authorList>
            <person name="Nowell W R."/>
        </authorList>
    </citation>
    <scope>NUCLEOTIDE SEQUENCE</scope>
</reference>
<dbReference type="Pfam" id="PF18922">
    <property type="entry name" value="DUF5672"/>
    <property type="match status" value="1"/>
</dbReference>
<dbReference type="InterPro" id="IPR043729">
    <property type="entry name" value="DUF5672"/>
</dbReference>
<dbReference type="AlphaFoldDB" id="A0A815PKR6"/>
<name>A0A815PKR6_9BILA</name>